<protein>
    <submittedName>
        <fullName evidence="1">Halovibrin HvnA</fullName>
    </submittedName>
</protein>
<reference evidence="1" key="1">
    <citation type="submission" date="2021-06" db="EMBL/GenBank/DDBJ databases">
        <title>Updating the genus Pseudomonas: Description of 43 new species and partition of the Pseudomonas putida group.</title>
        <authorList>
            <person name="Girard L."/>
            <person name="Lood C."/>
            <person name="Vandamme P."/>
            <person name="Rokni-Zadeh H."/>
            <person name="Van Noort V."/>
            <person name="Hofte M."/>
            <person name="Lavigne R."/>
            <person name="De Mot R."/>
        </authorList>
    </citation>
    <scope>NUCLEOTIDE SEQUENCE</scope>
    <source>
        <strain evidence="1">SWRI79</strain>
    </source>
</reference>
<dbReference type="EMBL" id="JAHSTV010000002">
    <property type="protein sequence ID" value="MBV4462815.1"/>
    <property type="molecule type" value="Genomic_DNA"/>
</dbReference>
<sequence>MKEIIALILVVVLAGCQVREQQQQQQQQSAPTEQTPMRAVQAETGIASTTNSTTQSGAAVAAALTAQYNDTRPTCGTDSMPAFLCRGVMLRSTVASNDYSSWNPSPPSVKSGGVSFSYLSKDSNFTGLVFGQKNGFIFYPVLNRPSGTRQIEVLCAFPMDAGSDRRAKPGCGGHELDPVGSGPCHTVGIHNVEQWVTRWQQNKAGYRMCGFDVSDTMNSEGAPSFHRTLLVHNRAGFFAGPHDYIELILKTWPQNIPKELPIEAFFYLDGGLPGAQHDQRDFFNKTGGRVMPIIRIILPRTASANAQFIYSAADQVK</sequence>
<evidence type="ECO:0000313" key="2">
    <source>
        <dbReference type="Proteomes" id="UP000886900"/>
    </source>
</evidence>
<organism evidence="1 2">
    <name type="scientific">Pseudomonas farris</name>
    <dbReference type="NCBI Taxonomy" id="2841207"/>
    <lineage>
        <taxon>Bacteria</taxon>
        <taxon>Pseudomonadati</taxon>
        <taxon>Pseudomonadota</taxon>
        <taxon>Gammaproteobacteria</taxon>
        <taxon>Pseudomonadales</taxon>
        <taxon>Pseudomonadaceae</taxon>
        <taxon>Pseudomonas</taxon>
    </lineage>
</organism>
<keyword evidence="2" id="KW-1185">Reference proteome</keyword>
<gene>
    <name evidence="1" type="ORF">KVG95_05625</name>
</gene>
<proteinExistence type="predicted"/>
<evidence type="ECO:0000313" key="1">
    <source>
        <dbReference type="EMBL" id="MBV4462815.1"/>
    </source>
</evidence>
<dbReference type="Proteomes" id="UP000886900">
    <property type="component" value="Unassembled WGS sequence"/>
</dbReference>
<dbReference type="PROSITE" id="PS51257">
    <property type="entry name" value="PROKAR_LIPOPROTEIN"/>
    <property type="match status" value="1"/>
</dbReference>
<accession>A0ABS6PQR0</accession>
<name>A0ABS6PQR0_9PSED</name>
<dbReference type="RefSeq" id="WP_217854842.1">
    <property type="nucleotide sequence ID" value="NZ_JAHSTV010000002.1"/>
</dbReference>
<comment type="caution">
    <text evidence="1">The sequence shown here is derived from an EMBL/GenBank/DDBJ whole genome shotgun (WGS) entry which is preliminary data.</text>
</comment>